<proteinExistence type="predicted"/>
<evidence type="ECO:0000313" key="1">
    <source>
        <dbReference type="EMBL" id="KAJ7763228.1"/>
    </source>
</evidence>
<accession>A0AAD7NJ27</accession>
<dbReference type="Proteomes" id="UP001215280">
    <property type="component" value="Unassembled WGS sequence"/>
</dbReference>
<dbReference type="AlphaFoldDB" id="A0AAD7NJ27"/>
<keyword evidence="2" id="KW-1185">Reference proteome</keyword>
<name>A0AAD7NJ27_9AGAR</name>
<reference evidence="1" key="1">
    <citation type="submission" date="2023-03" db="EMBL/GenBank/DDBJ databases">
        <title>Massive genome expansion in bonnet fungi (Mycena s.s.) driven by repeated elements and novel gene families across ecological guilds.</title>
        <authorList>
            <consortium name="Lawrence Berkeley National Laboratory"/>
            <person name="Harder C.B."/>
            <person name="Miyauchi S."/>
            <person name="Viragh M."/>
            <person name="Kuo A."/>
            <person name="Thoen E."/>
            <person name="Andreopoulos B."/>
            <person name="Lu D."/>
            <person name="Skrede I."/>
            <person name="Drula E."/>
            <person name="Henrissat B."/>
            <person name="Morin E."/>
            <person name="Kohler A."/>
            <person name="Barry K."/>
            <person name="LaButti K."/>
            <person name="Morin E."/>
            <person name="Salamov A."/>
            <person name="Lipzen A."/>
            <person name="Mereny Z."/>
            <person name="Hegedus B."/>
            <person name="Baldrian P."/>
            <person name="Stursova M."/>
            <person name="Weitz H."/>
            <person name="Taylor A."/>
            <person name="Grigoriev I.V."/>
            <person name="Nagy L.G."/>
            <person name="Martin F."/>
            <person name="Kauserud H."/>
        </authorList>
    </citation>
    <scope>NUCLEOTIDE SEQUENCE</scope>
    <source>
        <strain evidence="1">CBHHK188m</strain>
    </source>
</reference>
<gene>
    <name evidence="1" type="ORF">DFH07DRAFT_1018806</name>
</gene>
<sequence>MPVSDWFKEVLLEGQVTQMSSTKECCRELSWRHLELMGHQSRPAQGASSHLGTSIHRRKFSVSRHSILADECFTDLKYIPYEHEIPNQLIIYFSRPTPTSKRLARESCRQLMSLASPCAAYAAESYTDVEATSGYVSRANFMRVKTCDTWRFDTDVAGTERNARTYDSRRRRCEKSDLLLGTLDSSLSGETEIKNSLERTQRPGQ</sequence>
<comment type="caution">
    <text evidence="1">The sequence shown here is derived from an EMBL/GenBank/DDBJ whole genome shotgun (WGS) entry which is preliminary data.</text>
</comment>
<dbReference type="EMBL" id="JARJLG010000041">
    <property type="protein sequence ID" value="KAJ7763228.1"/>
    <property type="molecule type" value="Genomic_DNA"/>
</dbReference>
<evidence type="ECO:0000313" key="2">
    <source>
        <dbReference type="Proteomes" id="UP001215280"/>
    </source>
</evidence>
<protein>
    <submittedName>
        <fullName evidence="1">Uncharacterized protein</fullName>
    </submittedName>
</protein>
<organism evidence="1 2">
    <name type="scientific">Mycena maculata</name>
    <dbReference type="NCBI Taxonomy" id="230809"/>
    <lineage>
        <taxon>Eukaryota</taxon>
        <taxon>Fungi</taxon>
        <taxon>Dikarya</taxon>
        <taxon>Basidiomycota</taxon>
        <taxon>Agaricomycotina</taxon>
        <taxon>Agaricomycetes</taxon>
        <taxon>Agaricomycetidae</taxon>
        <taxon>Agaricales</taxon>
        <taxon>Marasmiineae</taxon>
        <taxon>Mycenaceae</taxon>
        <taxon>Mycena</taxon>
    </lineage>
</organism>